<dbReference type="EMBL" id="JAEHOH010000024">
    <property type="protein sequence ID" value="MBK0420270.1"/>
    <property type="molecule type" value="Genomic_DNA"/>
</dbReference>
<keyword evidence="4" id="KW-1185">Reference proteome</keyword>
<sequence length="96" mass="10485">MMDALAAISFGLIMLRDRACIACVCMKEIRGTGTCSTRDNTLEAALEQLDASTLTVLAIIAIGIIIVCASTLYFVKRDGFGPRPTRDDYDTRRPEP</sequence>
<feature type="transmembrane region" description="Helical" evidence="2">
    <location>
        <begin position="54"/>
        <end position="75"/>
    </location>
</feature>
<dbReference type="RefSeq" id="WP_200116409.1">
    <property type="nucleotide sequence ID" value="NZ_JAEHOH010000024.1"/>
</dbReference>
<keyword evidence="2" id="KW-1133">Transmembrane helix</keyword>
<gene>
    <name evidence="3" type="ORF">JD276_14645</name>
</gene>
<reference evidence="3" key="1">
    <citation type="submission" date="2020-12" db="EMBL/GenBank/DDBJ databases">
        <title>Leucobacter sp. CAS1, isolated from Chromium sludge.</title>
        <authorList>
            <person name="Xu Z."/>
        </authorList>
    </citation>
    <scope>NUCLEOTIDE SEQUENCE</scope>
    <source>
        <strain evidence="3">CSA1</strain>
    </source>
</reference>
<name>A0A934Q8N2_9MICO</name>
<evidence type="ECO:0000313" key="4">
    <source>
        <dbReference type="Proteomes" id="UP000608530"/>
    </source>
</evidence>
<accession>A0A934Q8N2</accession>
<dbReference type="AlphaFoldDB" id="A0A934Q8N2"/>
<feature type="region of interest" description="Disordered" evidence="1">
    <location>
        <begin position="77"/>
        <end position="96"/>
    </location>
</feature>
<keyword evidence="2" id="KW-0812">Transmembrane</keyword>
<evidence type="ECO:0000313" key="3">
    <source>
        <dbReference type="EMBL" id="MBK0420270.1"/>
    </source>
</evidence>
<organism evidence="3 4">
    <name type="scientific">Leucobacter chromiisoli</name>
    <dbReference type="NCBI Taxonomy" id="2796471"/>
    <lineage>
        <taxon>Bacteria</taxon>
        <taxon>Bacillati</taxon>
        <taxon>Actinomycetota</taxon>
        <taxon>Actinomycetes</taxon>
        <taxon>Micrococcales</taxon>
        <taxon>Microbacteriaceae</taxon>
        <taxon>Leucobacter</taxon>
    </lineage>
</organism>
<dbReference type="Proteomes" id="UP000608530">
    <property type="component" value="Unassembled WGS sequence"/>
</dbReference>
<protein>
    <submittedName>
        <fullName evidence="3">Uncharacterized protein</fullName>
    </submittedName>
</protein>
<evidence type="ECO:0000256" key="2">
    <source>
        <dbReference type="SAM" id="Phobius"/>
    </source>
</evidence>
<evidence type="ECO:0000256" key="1">
    <source>
        <dbReference type="SAM" id="MobiDB-lite"/>
    </source>
</evidence>
<keyword evidence="2" id="KW-0472">Membrane</keyword>
<comment type="caution">
    <text evidence="3">The sequence shown here is derived from an EMBL/GenBank/DDBJ whole genome shotgun (WGS) entry which is preliminary data.</text>
</comment>
<proteinExistence type="predicted"/>